<dbReference type="GO" id="GO:0016788">
    <property type="term" value="F:hydrolase activity, acting on ester bonds"/>
    <property type="evidence" value="ECO:0007669"/>
    <property type="project" value="InterPro"/>
</dbReference>
<evidence type="ECO:0000313" key="3">
    <source>
        <dbReference type="EMBL" id="AHC56576.1"/>
    </source>
</evidence>
<dbReference type="InterPro" id="IPR010902">
    <property type="entry name" value="NUMOD4"/>
</dbReference>
<reference evidence="3 4" key="1">
    <citation type="journal article" date="2014" name="Virol. J.">
        <title>First genome sequences of Achromobacter phages reveal new members of the N4 family.</title>
        <authorList>
            <person name="Wittmann J."/>
            <person name="Dreiseikelmann B."/>
            <person name="Rohde M."/>
            <person name="Meier-Kolthoff J.P."/>
            <person name="Bunk B."/>
            <person name="Rohde C."/>
        </authorList>
    </citation>
    <scope>NUCLEOTIDE SEQUENCE [LARGE SCALE GENOMIC DNA]</scope>
</reference>
<evidence type="ECO:0008006" key="5">
    <source>
        <dbReference type="Google" id="ProtNLM"/>
    </source>
</evidence>
<evidence type="ECO:0000259" key="1">
    <source>
        <dbReference type="Pfam" id="PF07463"/>
    </source>
</evidence>
<organism evidence="3 4">
    <name type="scientific">Achromobacter phage JWDelta</name>
    <dbReference type="NCBI Taxonomy" id="1416008"/>
    <lineage>
        <taxon>Viruses</taxon>
        <taxon>Duplodnaviria</taxon>
        <taxon>Heunggongvirae</taxon>
        <taxon>Uroviricota</taxon>
        <taxon>Caudoviricetes</taxon>
        <taxon>Schitoviridae</taxon>
        <taxon>Rothmandenesvirinae</taxon>
        <taxon>Jwalphavirus</taxon>
        <taxon>Jwalphavirus jwalpha</taxon>
    </lineage>
</organism>
<name>V9SI64_9CAUD</name>
<dbReference type="Pfam" id="PF13392">
    <property type="entry name" value="HNH_3"/>
    <property type="match status" value="1"/>
</dbReference>
<protein>
    <recommendedName>
        <fullName evidence="5">HNH endonuclease</fullName>
    </recommendedName>
</protein>
<dbReference type="Proteomes" id="UP000018886">
    <property type="component" value="Segment"/>
</dbReference>
<dbReference type="EMBL" id="KF787094">
    <property type="protein sequence ID" value="AHC56576.1"/>
    <property type="molecule type" value="Genomic_DNA"/>
</dbReference>
<feature type="domain" description="NUMOD4" evidence="1">
    <location>
        <begin position="3"/>
        <end position="32"/>
    </location>
</feature>
<proteinExistence type="predicted"/>
<feature type="domain" description="HNH nuclease" evidence="2">
    <location>
        <begin position="64"/>
        <end position="110"/>
    </location>
</feature>
<sequence>MSEVWTSVVGFTGYEVSDLGNVRTTRSKNGKGTCEPRPLLPRAIVGKIYHRVTLTDASGNRVDRKVHLLVLEAFRGPRPAPEMDGCHRDGNAHHNELSNLYWGTKRENAQDRVDHGTQVRGDTHPLSVLTEQQVMEIKQALPTWKRGMGRTFAKRFGVCESAITSVKLGRTWSHV</sequence>
<gene>
    <name evidence="3" type="ORF">JJJA_0060</name>
</gene>
<dbReference type="Gene3D" id="3.90.75.20">
    <property type="match status" value="1"/>
</dbReference>
<dbReference type="InterPro" id="IPR003615">
    <property type="entry name" value="HNH_nuc"/>
</dbReference>
<evidence type="ECO:0000313" key="4">
    <source>
        <dbReference type="Proteomes" id="UP000018886"/>
    </source>
</evidence>
<evidence type="ECO:0000259" key="2">
    <source>
        <dbReference type="Pfam" id="PF13392"/>
    </source>
</evidence>
<dbReference type="Pfam" id="PF07463">
    <property type="entry name" value="NUMOD4"/>
    <property type="match status" value="1"/>
</dbReference>
<accession>V9SI64</accession>
<dbReference type="SUPFAM" id="SSF54060">
    <property type="entry name" value="His-Me finger endonucleases"/>
    <property type="match status" value="1"/>
</dbReference>
<dbReference type="InterPro" id="IPR044925">
    <property type="entry name" value="His-Me_finger_sf"/>
</dbReference>